<feature type="domain" description="PH" evidence="8">
    <location>
        <begin position="494"/>
        <end position="583"/>
    </location>
</feature>
<feature type="compositionally biased region" description="Polar residues" evidence="7">
    <location>
        <begin position="109"/>
        <end position="125"/>
    </location>
</feature>
<dbReference type="PROSITE" id="PS50003">
    <property type="entry name" value="PH_DOMAIN"/>
    <property type="match status" value="5"/>
</dbReference>
<dbReference type="SUPFAM" id="SSF47769">
    <property type="entry name" value="SAM/Pointed domain"/>
    <property type="match status" value="1"/>
</dbReference>
<dbReference type="CDD" id="cd04385">
    <property type="entry name" value="RhoGAP_ARAP"/>
    <property type="match status" value="1"/>
</dbReference>
<feature type="region of interest" description="Disordered" evidence="7">
    <location>
        <begin position="198"/>
        <end position="222"/>
    </location>
</feature>
<sequence>MIKMSSSPQQNSNIGPLLADINLETYLPNFLKSGYYTVLECEKLNHEILQEMGISLTGHRKRIIAKLQSIQEQMRRESRNSDSLTSDSELQNSITHGSKPLDTILPVSEQVQGSTMEYNASPDSSPSKEADNNSTCQYQQKEDSNDQFNRTGLNEKSLEIKDHSVKDFPLDLETQLDSQNSGFFEFQGPMVDNEIYDKSKDDGHKPLLKSPPTKSFILRNRPVPKLPFNTSDTFVKSCHQERRLENKAAQESSASKQQNQESQEQNINLISPYEETFFSNSEFPKETSRDKFQFPSYHEQNEKSLEKNASTSCGSLSANNGSPPPPGDQISEESIYSTMEECTRELRVNRGIGMTPDPAASLHTDSGTSSELEGAESEISPYACFYGPSTMPAKTGWLEKLSPHRSGIFQKRWVKVDGMHLSYYNNDRDMFSKGKISLPAITKVNKMGESKFEVVTVQRTFVFRTEKEEDRDDWIDTLLRTSKSEPYEFPDLCVTEKNGYLELKGYKNKIYAVINGSKLWFSKSKQDASAGIAITDLTLTMVSVKIIDRKSFELTTPFRHFCLTAESEREKQEWTEEIQQSIAETLADYEVAEKIWFNESNRSCADCRAPSPDWASISLGVVICKNCAGQHRALGSNISKVHSLILDTTIWSNELVELFIVVGNEKVNNIWEANLLPENMLHMDSNVSQRRLFITQKYKEGRFKKIYFPGFTQEELNQALCDAVTKDEILQTMILVFSGADTMCPTGDKVYNTPYLLAKMSGQRLQMEFLHHNRLSDFKAPSLNANGASLFYCGFLYKASPSTKMTINRKSKEVPEMKQWWCTIENNFLKYYENETAPVADGVIDLSEIISLVIHPSDFSSNGMAAFTFEIYFLSERMFLFGAENVESRREWSRAIAKNFTPAVEGYLLELDFNVLGYLNYKNSSSLSQWKKGWFALEKARLHYCNKDDCGNADTIQLKKLQELTNSSTLNGEKGNILLLVENGRTFYIHGHTMLDFTVWHSAIEKAAGTDGNALQDQQLSKNNIPIIVNSCIAFVTQYGLGSKSLYLKNGNPLQVRELLEEFKKDARSIKLKVGKHQLEDVTDVLKYFFYEIDDALLTKELYPYWISALDIRNEQERVKKYKTVISTVPALNKATLAALIEHLFRIQKCFDINHLDTQTLAKAFSSCLFQTNGENEKEVAVLEDLITNYVNIFNVSEDQVQQMETENRFITKWKEAQICHSGDLLIEVYVERKEPDMCVIIRVPPTMETAELTNCAMGIKNITLTKEMPWATFEVIENGELERLMHYKEKVLETVLQWSSLSDPGAAYLLVKPHNTRDMTTPGLKSSHHMQSGHMKFKEDPSKLLSGNKFQERYFVLRERKLLLYKDIKSIKPEKELLVTSCKVYAGVKKKMKPPTSWGITIYSEKHQWHLCCDTQESQKEWLGGLFSAQHPGAQVPSASHVQMRGTHVRQGKQMATDMDRGSEKSTLKIIHGASTLQLSPILKSRSSMLAEIFDCKEESKLTNQKKHHSLINLDNENNYTGGGKDNSAEQIIKQCPASNAKLPPNLIKELNSVLQKSKRDVQE</sequence>
<evidence type="ECO:0000259" key="11">
    <source>
        <dbReference type="PROSITE" id="PS50200"/>
    </source>
</evidence>
<dbReference type="InterPro" id="IPR000198">
    <property type="entry name" value="RhoGAP_dom"/>
</dbReference>
<evidence type="ECO:0000259" key="8">
    <source>
        <dbReference type="PROSITE" id="PS50003"/>
    </source>
</evidence>
<evidence type="ECO:0000256" key="1">
    <source>
        <dbReference type="ARBA" id="ARBA00004496"/>
    </source>
</evidence>
<dbReference type="InterPro" id="IPR037858">
    <property type="entry name" value="RhoGAP_ARAP"/>
</dbReference>
<dbReference type="CDD" id="cd08856">
    <property type="entry name" value="ArfGap_ARAP2"/>
    <property type="match status" value="1"/>
</dbReference>
<feature type="region of interest" description="Disordered" evidence="7">
    <location>
        <begin position="243"/>
        <end position="264"/>
    </location>
</feature>
<dbReference type="Pfam" id="PF01412">
    <property type="entry name" value="ArfGap"/>
    <property type="match status" value="1"/>
</dbReference>
<protein>
    <submittedName>
        <fullName evidence="14">Arf-GAP with Rho-GAP domain, ANK repeat and PH domain-containing protein 2 isoform X2</fullName>
    </submittedName>
</protein>
<keyword evidence="4" id="KW-0597">Phosphoprotein</keyword>
<dbReference type="Pfam" id="PF00788">
    <property type="entry name" value="RA"/>
    <property type="match status" value="1"/>
</dbReference>
<keyword evidence="5" id="KW-0677">Repeat</keyword>
<dbReference type="PRINTS" id="PR00405">
    <property type="entry name" value="REVINTRACTNG"/>
</dbReference>
<dbReference type="SMART" id="SM00324">
    <property type="entry name" value="RhoGAP"/>
    <property type="match status" value="1"/>
</dbReference>
<dbReference type="GeneID" id="100494395"/>
<dbReference type="PROSITE" id="PS50200">
    <property type="entry name" value="RA"/>
    <property type="match status" value="1"/>
</dbReference>
<dbReference type="GO" id="GO:0008270">
    <property type="term" value="F:zinc ion binding"/>
    <property type="evidence" value="ECO:0007669"/>
    <property type="project" value="UniProtKB-KW"/>
</dbReference>
<evidence type="ECO:0000256" key="4">
    <source>
        <dbReference type="ARBA" id="ARBA00022553"/>
    </source>
</evidence>
<dbReference type="Gene3D" id="1.10.220.150">
    <property type="entry name" value="Arf GTPase activating protein"/>
    <property type="match status" value="1"/>
</dbReference>
<evidence type="ECO:0000256" key="6">
    <source>
        <dbReference type="PROSITE-ProRule" id="PRU00288"/>
    </source>
</evidence>
<dbReference type="GO" id="GO:0005096">
    <property type="term" value="F:GTPase activator activity"/>
    <property type="evidence" value="ECO:0007669"/>
    <property type="project" value="UniProtKB-KW"/>
</dbReference>
<feature type="domain" description="PH" evidence="8">
    <location>
        <begin position="1329"/>
        <end position="1432"/>
    </location>
</feature>
<feature type="compositionally biased region" description="Polar residues" evidence="7">
    <location>
        <begin position="81"/>
        <end position="96"/>
    </location>
</feature>
<evidence type="ECO:0000259" key="10">
    <source>
        <dbReference type="PROSITE" id="PS50115"/>
    </source>
</evidence>
<dbReference type="Gene3D" id="1.10.555.10">
    <property type="entry name" value="Rho GTPase activation protein"/>
    <property type="match status" value="1"/>
</dbReference>
<keyword evidence="6" id="KW-0862">Zinc</keyword>
<dbReference type="GO" id="GO:0005737">
    <property type="term" value="C:cytoplasm"/>
    <property type="evidence" value="ECO:0007669"/>
    <property type="project" value="UniProtKB-SubCell"/>
</dbReference>
<dbReference type="Pfam" id="PF07647">
    <property type="entry name" value="SAM_2"/>
    <property type="match status" value="1"/>
</dbReference>
<dbReference type="PANTHER" id="PTHR45899:SF1">
    <property type="entry name" value="ARF-GAP WITH RHO-GAP DOMAIN, ANK REPEAT AND PH DOMAIN-CONTAINING PROTEIN 2"/>
    <property type="match status" value="1"/>
</dbReference>
<name>A0A8J1J2F8_XENTR</name>
<dbReference type="SMART" id="SM00105">
    <property type="entry name" value="ArfGap"/>
    <property type="match status" value="1"/>
</dbReference>
<feature type="domain" description="PH" evidence="8">
    <location>
        <begin position="912"/>
        <end position="1009"/>
    </location>
</feature>
<dbReference type="Gene3D" id="1.10.150.50">
    <property type="entry name" value="Transcription Factor, Ets-1"/>
    <property type="match status" value="1"/>
</dbReference>
<accession>A0A8J1J2F8</accession>
<dbReference type="Xenbase" id="XB-GENE-991948">
    <property type="gene designation" value="arap2"/>
</dbReference>
<evidence type="ECO:0000259" key="12">
    <source>
        <dbReference type="PROSITE" id="PS50238"/>
    </source>
</evidence>
<dbReference type="InterPro" id="IPR013761">
    <property type="entry name" value="SAM/pointed_sf"/>
</dbReference>
<dbReference type="PROSITE" id="PS50115">
    <property type="entry name" value="ARFGAP"/>
    <property type="match status" value="1"/>
</dbReference>
<dbReference type="GO" id="GO:0005547">
    <property type="term" value="F:phosphatidylinositol-3,4,5-trisphosphate binding"/>
    <property type="evidence" value="ECO:0007669"/>
    <property type="project" value="InterPro"/>
</dbReference>
<feature type="domain" description="PH" evidence="8">
    <location>
        <begin position="789"/>
        <end position="901"/>
    </location>
</feature>
<evidence type="ECO:0000313" key="13">
    <source>
        <dbReference type="Proteomes" id="UP000008143"/>
    </source>
</evidence>
<feature type="domain" description="PH" evidence="8">
    <location>
        <begin position="391"/>
        <end position="483"/>
    </location>
</feature>
<keyword evidence="6" id="KW-0863">Zinc-finger</keyword>
<evidence type="ECO:0000313" key="15">
    <source>
        <dbReference type="Xenbase" id="XB-GENE-991948"/>
    </source>
</evidence>
<dbReference type="PANTHER" id="PTHR45899">
    <property type="entry name" value="RHO GTPASE ACTIVATING PROTEIN AT 15B, ISOFORM C"/>
    <property type="match status" value="1"/>
</dbReference>
<dbReference type="InterPro" id="IPR008936">
    <property type="entry name" value="Rho_GTPase_activation_prot"/>
</dbReference>
<feature type="domain" description="Rho-GAP" evidence="12">
    <location>
        <begin position="1013"/>
        <end position="1194"/>
    </location>
</feature>
<dbReference type="Pfam" id="PF00620">
    <property type="entry name" value="RhoGAP"/>
    <property type="match status" value="1"/>
</dbReference>
<dbReference type="SUPFAM" id="SSF57863">
    <property type="entry name" value="ArfGap/RecO-like zinc finger"/>
    <property type="match status" value="1"/>
</dbReference>
<keyword evidence="13" id="KW-1185">Reference proteome</keyword>
<comment type="subcellular location">
    <subcellularLocation>
        <location evidence="1">Cytoplasm</location>
    </subcellularLocation>
</comment>
<dbReference type="SUPFAM" id="SSF50729">
    <property type="entry name" value="PH domain-like"/>
    <property type="match status" value="5"/>
</dbReference>
<dbReference type="InterPro" id="IPR037278">
    <property type="entry name" value="ARFGAP/RecO"/>
</dbReference>
<dbReference type="CTD" id="116984"/>
<dbReference type="InterPro" id="IPR001660">
    <property type="entry name" value="SAM"/>
</dbReference>
<dbReference type="InterPro" id="IPR001164">
    <property type="entry name" value="ArfGAP_dom"/>
</dbReference>
<dbReference type="InterPro" id="IPR052227">
    <property type="entry name" value="Arf-Rho-GAP_ANK-PH_domain"/>
</dbReference>
<organism evidence="13 14">
    <name type="scientific">Xenopus tropicalis</name>
    <name type="common">Western clawed frog</name>
    <name type="synonym">Silurana tropicalis</name>
    <dbReference type="NCBI Taxonomy" id="8364"/>
    <lineage>
        <taxon>Eukaryota</taxon>
        <taxon>Metazoa</taxon>
        <taxon>Chordata</taxon>
        <taxon>Craniata</taxon>
        <taxon>Vertebrata</taxon>
        <taxon>Euteleostomi</taxon>
        <taxon>Amphibia</taxon>
        <taxon>Batrachia</taxon>
        <taxon>Anura</taxon>
        <taxon>Pipoidea</taxon>
        <taxon>Pipidae</taxon>
        <taxon>Xenopodinae</taxon>
        <taxon>Xenopus</taxon>
        <taxon>Silurana</taxon>
    </lineage>
</organism>
<evidence type="ECO:0000256" key="7">
    <source>
        <dbReference type="SAM" id="MobiDB-lite"/>
    </source>
</evidence>
<feature type="domain" description="Ras-associating" evidence="11">
    <location>
        <begin position="1223"/>
        <end position="1317"/>
    </location>
</feature>
<dbReference type="SUPFAM" id="SSF48350">
    <property type="entry name" value="GTPase activation domain, GAP"/>
    <property type="match status" value="1"/>
</dbReference>
<dbReference type="RefSeq" id="XP_031751220.1">
    <property type="nucleotide sequence ID" value="XM_031895360.1"/>
</dbReference>
<dbReference type="Pfam" id="PF00169">
    <property type="entry name" value="PH"/>
    <property type="match status" value="3"/>
</dbReference>
<keyword evidence="3" id="KW-0963">Cytoplasm</keyword>
<dbReference type="Gene3D" id="2.30.29.30">
    <property type="entry name" value="Pleckstrin-homology domain (PH domain)/Phosphotyrosine-binding domain (PTB)"/>
    <property type="match status" value="5"/>
</dbReference>
<dbReference type="InterPro" id="IPR038508">
    <property type="entry name" value="ArfGAP_dom_sf"/>
</dbReference>
<dbReference type="AGR" id="Xenbase:XB-GENE-991948"/>
<dbReference type="InterPro" id="IPR000159">
    <property type="entry name" value="RA_dom"/>
</dbReference>
<dbReference type="SMART" id="SM00233">
    <property type="entry name" value="PH"/>
    <property type="match status" value="5"/>
</dbReference>
<evidence type="ECO:0000313" key="14">
    <source>
        <dbReference type="RefSeq" id="XP_031751220.1"/>
    </source>
</evidence>
<keyword evidence="6" id="KW-0479">Metal-binding</keyword>
<proteinExistence type="predicted"/>
<reference evidence="14" key="1">
    <citation type="submission" date="2025-08" db="UniProtKB">
        <authorList>
            <consortium name="RefSeq"/>
        </authorList>
    </citation>
    <scope>IDENTIFICATION</scope>
    <source>
        <strain evidence="14">Nigerian</strain>
        <tissue evidence="14">Liver and blood</tissue>
    </source>
</reference>
<dbReference type="InterPro" id="IPR011993">
    <property type="entry name" value="PH-like_dom_sf"/>
</dbReference>
<dbReference type="PROSITE" id="PS50105">
    <property type="entry name" value="SAM_DOMAIN"/>
    <property type="match status" value="1"/>
</dbReference>
<keyword evidence="2" id="KW-0343">GTPase activation</keyword>
<feature type="compositionally biased region" description="Low complexity" evidence="7">
    <location>
        <begin position="249"/>
        <end position="264"/>
    </location>
</feature>
<feature type="region of interest" description="Disordered" evidence="7">
    <location>
        <begin position="73"/>
        <end position="149"/>
    </location>
</feature>
<evidence type="ECO:0000256" key="5">
    <source>
        <dbReference type="ARBA" id="ARBA00022737"/>
    </source>
</evidence>
<feature type="region of interest" description="Disordered" evidence="7">
    <location>
        <begin position="351"/>
        <end position="374"/>
    </location>
</feature>
<dbReference type="PROSITE" id="PS50238">
    <property type="entry name" value="RHOGAP"/>
    <property type="match status" value="1"/>
</dbReference>
<dbReference type="SMART" id="SM00454">
    <property type="entry name" value="SAM"/>
    <property type="match status" value="1"/>
</dbReference>
<feature type="compositionally biased region" description="Polar residues" evidence="7">
    <location>
        <begin position="307"/>
        <end position="321"/>
    </location>
</feature>
<dbReference type="GO" id="GO:0007165">
    <property type="term" value="P:signal transduction"/>
    <property type="evidence" value="ECO:0007669"/>
    <property type="project" value="InterPro"/>
</dbReference>
<evidence type="ECO:0000259" key="9">
    <source>
        <dbReference type="PROSITE" id="PS50105"/>
    </source>
</evidence>
<evidence type="ECO:0000256" key="2">
    <source>
        <dbReference type="ARBA" id="ARBA00022468"/>
    </source>
</evidence>
<dbReference type="Proteomes" id="UP000008143">
    <property type="component" value="Chromosome 1"/>
</dbReference>
<feature type="domain" description="SAM" evidence="9">
    <location>
        <begin position="9"/>
        <end position="73"/>
    </location>
</feature>
<feature type="domain" description="Arf-GAP" evidence="10">
    <location>
        <begin position="580"/>
        <end position="715"/>
    </location>
</feature>
<gene>
    <name evidence="14 15" type="primary">arap2</name>
</gene>
<evidence type="ECO:0000256" key="3">
    <source>
        <dbReference type="ARBA" id="ARBA00022490"/>
    </source>
</evidence>
<dbReference type="InterPro" id="IPR001849">
    <property type="entry name" value="PH_domain"/>
</dbReference>
<feature type="region of interest" description="Disordered" evidence="7">
    <location>
        <begin position="298"/>
        <end position="331"/>
    </location>
</feature>